<sequence length="1029" mass="115710">MIIESIRVKQFLSHEESRVEFDDARLWLITGHNGSGKSALFDAVEYALYHKHRGDGQNAELLVKQGCQTALVEVVIQLNPERLRICHQIDTRHGNQGGQIDRWNANTGTWNPVNVGTGKKAVWEWLEKRLPAHELFCSAIYLRQNETAHFLSGSVSKRMERFAALIDLSRYTELSKRAAERRDELALRQRDHQTRLGVLGDLSDEALQQLTSRVEALDRQVDEARQQADRYETRLQGAKEWNRLNQRRQEIATQQNELETLLSSEREILAADDRVRRWDRDAVELHRLWSHLDTAARLRADSEAARTEAESIDSLHREKQSDISRLEADRREILNALPETRRRQSLAEACQRGLELEAGIAEARTRLAATEVIVEQFSAAHDDLAAWRARQTSLPYLSAIIEARASLIASKEAYALAREDTERAQATVTTARVHTEQAEQQAAEHEQALWEAQARLGELKTEFAELRGKIKSHRRLSGNEPQCPVCDQALDVTAHQHVQATLASEITRQRELETALADASDAMTEAQRTANSANEEADRRRATLEQAEKDYALAKQRLEYLESTIGRERRKLDQARTAAARHCTIYDVDSDGFDSEWLANEHAWVVRGISEAEARVTELRKAEHAKSSDQGALNTLRDRRAPGVTPLGDELDVETIRAKLDEASREADRLAAEAKGLEQKDQDLHQRLNTLTIEAAQLETQARQKHAEAKKAEQEAAAEAAQASALRGALSPRWGSVAHDRAKYEAEQQDVERLRELADQVITLREAPGLLEALQDQLTEIITKIDQIPVEHRVPMSSAEDEKRRAESAAQTLLLERSQASHAVEEMIERREEARKLVQTIEQLERRARIFGDLSNALKERGPLQVKIVADEQTNIVAETNAVLRRLADPLTVSLGDPRRVRSGSTMKDLCIIDTSDPAGDARYFEFLSGGEKFRIALALALALHRRVGGGDPGTLIVDEGFGALDSDMRDNLALQMAADTGQGILGLRLAESIIMCSHTSEVQRHFPNRWHVEKTDGTASVSRVDVEE</sequence>
<dbReference type="PANTHER" id="PTHR32114">
    <property type="entry name" value="ABC TRANSPORTER ABCH.3"/>
    <property type="match status" value="1"/>
</dbReference>
<reference evidence="4 5" key="1">
    <citation type="journal article" date="2012" name="ISME J.">
        <title>Nitrification expanded: discovery, physiology and genomics of a nitrite-oxidizing bacterium from the phylum Chloroflexi.</title>
        <authorList>
            <person name="Sorokin D.Y."/>
            <person name="Lucker S."/>
            <person name="Vejmelkova D."/>
            <person name="Kostrikina N.A."/>
            <person name="Kleerebezem R."/>
            <person name="Rijpstra W.I."/>
            <person name="Damste J.S."/>
            <person name="Le Paslier D."/>
            <person name="Muyzer G."/>
            <person name="Wagner M."/>
            <person name="van Loosdrecht M.C."/>
            <person name="Daims H."/>
        </authorList>
    </citation>
    <scope>NUCLEOTIDE SEQUENCE [LARGE SCALE GENOMIC DNA]</scope>
    <source>
        <strain evidence="5">none</strain>
    </source>
</reference>
<organism evidence="4 5">
    <name type="scientific">Nitrolancea hollandica Lb</name>
    <dbReference type="NCBI Taxonomy" id="1129897"/>
    <lineage>
        <taxon>Bacteria</taxon>
        <taxon>Pseudomonadati</taxon>
        <taxon>Thermomicrobiota</taxon>
        <taxon>Thermomicrobia</taxon>
        <taxon>Sphaerobacterales</taxon>
        <taxon>Sphaerobacterineae</taxon>
        <taxon>Sphaerobacteraceae</taxon>
        <taxon>Nitrolancea</taxon>
    </lineage>
</organism>
<evidence type="ECO:0000313" key="4">
    <source>
        <dbReference type="EMBL" id="CCF82580.1"/>
    </source>
</evidence>
<dbReference type="Gene3D" id="3.40.50.300">
    <property type="entry name" value="P-loop containing nucleotide triphosphate hydrolases"/>
    <property type="match status" value="2"/>
</dbReference>
<evidence type="ECO:0000259" key="3">
    <source>
        <dbReference type="Pfam" id="PF13476"/>
    </source>
</evidence>
<keyword evidence="1" id="KW-0175">Coiled coil</keyword>
<dbReference type="GO" id="GO:0016887">
    <property type="term" value="F:ATP hydrolysis activity"/>
    <property type="evidence" value="ECO:0007669"/>
    <property type="project" value="InterPro"/>
</dbReference>
<feature type="coiled-coil region" evidence="1">
    <location>
        <begin position="796"/>
        <end position="847"/>
    </location>
</feature>
<feature type="coiled-coil region" evidence="1">
    <location>
        <begin position="435"/>
        <end position="476"/>
    </location>
</feature>
<dbReference type="Gene3D" id="1.10.287.510">
    <property type="entry name" value="Helix hairpin bin"/>
    <property type="match status" value="1"/>
</dbReference>
<dbReference type="RefSeq" id="WP_008474744.1">
    <property type="nucleotide sequence ID" value="NZ_CAGS01000037.1"/>
</dbReference>
<dbReference type="AlphaFoldDB" id="I4ED18"/>
<dbReference type="SUPFAM" id="SSF52540">
    <property type="entry name" value="P-loop containing nucleoside triphosphate hydrolases"/>
    <property type="match status" value="1"/>
</dbReference>
<name>I4ED18_9BACT</name>
<gene>
    <name evidence="4" type="ORF">NITHO_1310008</name>
</gene>
<feature type="domain" description="Rad50/SbcC-type AAA" evidence="3">
    <location>
        <begin position="5"/>
        <end position="259"/>
    </location>
</feature>
<dbReference type="Proteomes" id="UP000004221">
    <property type="component" value="Unassembled WGS sequence"/>
</dbReference>
<dbReference type="GO" id="GO:0006302">
    <property type="term" value="P:double-strand break repair"/>
    <property type="evidence" value="ECO:0007669"/>
    <property type="project" value="InterPro"/>
</dbReference>
<protein>
    <submittedName>
        <fullName evidence="4">Putative Nuclease SbcCD, subunit C</fullName>
    </submittedName>
</protein>
<evidence type="ECO:0000256" key="2">
    <source>
        <dbReference type="SAM" id="MobiDB-lite"/>
    </source>
</evidence>
<feature type="coiled-coil region" evidence="1">
    <location>
        <begin position="653"/>
        <end position="724"/>
    </location>
</feature>
<keyword evidence="5" id="KW-1185">Reference proteome</keyword>
<dbReference type="InterPro" id="IPR038729">
    <property type="entry name" value="Rad50/SbcC_AAA"/>
</dbReference>
<proteinExistence type="predicted"/>
<feature type="region of interest" description="Disordered" evidence="2">
    <location>
        <begin position="621"/>
        <end position="647"/>
    </location>
</feature>
<dbReference type="Pfam" id="PF13476">
    <property type="entry name" value="AAA_23"/>
    <property type="match status" value="1"/>
</dbReference>
<dbReference type="SUPFAM" id="SSF75712">
    <property type="entry name" value="Rad50 coiled-coil Zn hook"/>
    <property type="match status" value="1"/>
</dbReference>
<evidence type="ECO:0000256" key="1">
    <source>
        <dbReference type="SAM" id="Coils"/>
    </source>
</evidence>
<dbReference type="InterPro" id="IPR027417">
    <property type="entry name" value="P-loop_NTPase"/>
</dbReference>
<dbReference type="OrthoDB" id="9795626at2"/>
<feature type="coiled-coil region" evidence="1">
    <location>
        <begin position="207"/>
        <end position="264"/>
    </location>
</feature>
<feature type="coiled-coil region" evidence="1">
    <location>
        <begin position="509"/>
        <end position="564"/>
    </location>
</feature>
<dbReference type="EMBL" id="CAGS01000037">
    <property type="protein sequence ID" value="CCF82580.1"/>
    <property type="molecule type" value="Genomic_DNA"/>
</dbReference>
<evidence type="ECO:0000313" key="5">
    <source>
        <dbReference type="Proteomes" id="UP000004221"/>
    </source>
</evidence>
<comment type="caution">
    <text evidence="4">The sequence shown here is derived from an EMBL/GenBank/DDBJ whole genome shotgun (WGS) entry which is preliminary data.</text>
</comment>
<accession>I4ED18</accession>
<dbReference type="PANTHER" id="PTHR32114:SF2">
    <property type="entry name" value="ABC TRANSPORTER ABCH.3"/>
    <property type="match status" value="1"/>
</dbReference>